<dbReference type="EMBL" id="RYZI01000523">
    <property type="protein sequence ID" value="RWA04750.1"/>
    <property type="molecule type" value="Genomic_DNA"/>
</dbReference>
<dbReference type="InterPro" id="IPR053206">
    <property type="entry name" value="Dimeric_xanthone_biosynth"/>
</dbReference>
<evidence type="ECO:0000256" key="1">
    <source>
        <dbReference type="SAM" id="MobiDB-lite"/>
    </source>
</evidence>
<evidence type="ECO:0000313" key="4">
    <source>
        <dbReference type="Proteomes" id="UP000286045"/>
    </source>
</evidence>
<sequence length="274" mass="31066">MSHAPMIRAAIRSRTRVLHPCLAIPAPTVVLLSPSPSLSLFLSLFLSRFRSRSRSRSRSLNTSTSPIMSSSSPATVAPGSAVSEPKPQPLSAYEFKEYNRLAEHMDAFHNHFRSSWNLLYTSASSGRRAQGMSIRAFLNAGLEFVSHLEMHHSIEERFVFPDLAKRMPEFRNGLERNPSGDGSKAKSSEQESKRRKAAELLQQHVKIHEGMEGLRDYLRRCLSGETELQMGVLKAQLDTWGTVLWTHLDQEVLALGAENMRRYWSLDEVRKMRM</sequence>
<dbReference type="STRING" id="363999.A0A439CRH7"/>
<dbReference type="Gene3D" id="1.20.120.520">
    <property type="entry name" value="nmb1532 protein domain like"/>
    <property type="match status" value="1"/>
</dbReference>
<accession>A0A439CRH7</accession>
<comment type="caution">
    <text evidence="3">The sequence shown here is derived from an EMBL/GenBank/DDBJ whole genome shotgun (WGS) entry which is preliminary data.</text>
</comment>
<dbReference type="PANTHER" id="PTHR38048:SF1">
    <property type="entry name" value="HEMERYTHRIN-LIKE DOMAIN-CONTAINING PROTEIN"/>
    <property type="match status" value="1"/>
</dbReference>
<dbReference type="InterPro" id="IPR012312">
    <property type="entry name" value="Hemerythrin-like"/>
</dbReference>
<feature type="domain" description="Hemerythrin-like" evidence="2">
    <location>
        <begin position="102"/>
        <end position="175"/>
    </location>
</feature>
<feature type="region of interest" description="Disordered" evidence="1">
    <location>
        <begin position="171"/>
        <end position="194"/>
    </location>
</feature>
<feature type="compositionally biased region" description="Basic and acidic residues" evidence="1">
    <location>
        <begin position="183"/>
        <end position="192"/>
    </location>
</feature>
<dbReference type="AlphaFoldDB" id="A0A439CRH7"/>
<gene>
    <name evidence="3" type="ORF">EKO27_g10356</name>
</gene>
<feature type="region of interest" description="Disordered" evidence="1">
    <location>
        <begin position="57"/>
        <end position="87"/>
    </location>
</feature>
<reference evidence="3 4" key="1">
    <citation type="submission" date="2018-12" db="EMBL/GenBank/DDBJ databases">
        <title>Draft genome sequence of Xylaria grammica IHI A82.</title>
        <authorList>
            <person name="Buettner E."/>
            <person name="Kellner H."/>
        </authorList>
    </citation>
    <scope>NUCLEOTIDE SEQUENCE [LARGE SCALE GENOMIC DNA]</scope>
    <source>
        <strain evidence="3 4">IHI A82</strain>
    </source>
</reference>
<evidence type="ECO:0000313" key="3">
    <source>
        <dbReference type="EMBL" id="RWA04750.1"/>
    </source>
</evidence>
<name>A0A439CRH7_9PEZI</name>
<evidence type="ECO:0000259" key="2">
    <source>
        <dbReference type="Pfam" id="PF01814"/>
    </source>
</evidence>
<keyword evidence="4" id="KW-1185">Reference proteome</keyword>
<dbReference type="Proteomes" id="UP000286045">
    <property type="component" value="Unassembled WGS sequence"/>
</dbReference>
<protein>
    <recommendedName>
        <fullName evidence="2">Hemerythrin-like domain-containing protein</fullName>
    </recommendedName>
</protein>
<dbReference type="CDD" id="cd12108">
    <property type="entry name" value="Hr-like"/>
    <property type="match status" value="1"/>
</dbReference>
<feature type="compositionally biased region" description="Low complexity" evidence="1">
    <location>
        <begin position="58"/>
        <end position="73"/>
    </location>
</feature>
<proteinExistence type="predicted"/>
<organism evidence="3 4">
    <name type="scientific">Xylaria grammica</name>
    <dbReference type="NCBI Taxonomy" id="363999"/>
    <lineage>
        <taxon>Eukaryota</taxon>
        <taxon>Fungi</taxon>
        <taxon>Dikarya</taxon>
        <taxon>Ascomycota</taxon>
        <taxon>Pezizomycotina</taxon>
        <taxon>Sordariomycetes</taxon>
        <taxon>Xylariomycetidae</taxon>
        <taxon>Xylariales</taxon>
        <taxon>Xylariaceae</taxon>
        <taxon>Xylaria</taxon>
    </lineage>
</organism>
<dbReference type="Pfam" id="PF01814">
    <property type="entry name" value="Hemerythrin"/>
    <property type="match status" value="1"/>
</dbReference>
<dbReference type="PANTHER" id="PTHR38048">
    <property type="entry name" value="EXPRESSED PROTEIN"/>
    <property type="match status" value="1"/>
</dbReference>